<sequence>MFVSNLTQNVSKRGKSLARYIALTSSLALKAHCAFNFEQAQRSELPSRCALSAQAGRRANSVIALARYSALTTKISAKSHKVTICICMQACV</sequence>
<organism evidence="1 2">
    <name type="scientific">Gardnerella vaginalis</name>
    <dbReference type="NCBI Taxonomy" id="2702"/>
    <lineage>
        <taxon>Bacteria</taxon>
        <taxon>Bacillati</taxon>
        <taxon>Actinomycetota</taxon>
        <taxon>Actinomycetes</taxon>
        <taxon>Bifidobacteriales</taxon>
        <taxon>Bifidobacteriaceae</taxon>
        <taxon>Gardnerella</taxon>
    </lineage>
</organism>
<evidence type="ECO:0000313" key="2">
    <source>
        <dbReference type="Proteomes" id="UP000070558"/>
    </source>
</evidence>
<dbReference type="PATRIC" id="fig|2702.99.peg.749"/>
<protein>
    <submittedName>
        <fullName evidence="1">Uncharacterized protein</fullName>
    </submittedName>
</protein>
<comment type="caution">
    <text evidence="1">The sequence shown here is derived from an EMBL/GenBank/DDBJ whole genome shotgun (WGS) entry which is preliminary data.</text>
</comment>
<gene>
    <name evidence="1" type="ORF">HMPREF3216_00768</name>
</gene>
<proteinExistence type="predicted"/>
<dbReference type="AlphaFoldDB" id="A0A133NNX2"/>
<dbReference type="Proteomes" id="UP000070558">
    <property type="component" value="Unassembled WGS sequence"/>
</dbReference>
<reference evidence="1 2" key="1">
    <citation type="submission" date="2016-01" db="EMBL/GenBank/DDBJ databases">
        <authorList>
            <person name="Oliw E.H."/>
        </authorList>
    </citation>
    <scope>NUCLEOTIDE SEQUENCE [LARGE SCALE GENOMIC DNA]</scope>
    <source>
        <strain evidence="1 2">GED7760B</strain>
    </source>
</reference>
<accession>A0A133NNX2</accession>
<name>A0A133NNX2_GARVA</name>
<evidence type="ECO:0000313" key="1">
    <source>
        <dbReference type="EMBL" id="KXA17985.1"/>
    </source>
</evidence>
<dbReference type="EMBL" id="LRQA01000040">
    <property type="protein sequence ID" value="KXA17985.1"/>
    <property type="molecule type" value="Genomic_DNA"/>
</dbReference>